<dbReference type="InterPro" id="IPR029676">
    <property type="entry name" value="CFAP221"/>
</dbReference>
<organism evidence="1 2">
    <name type="scientific">Bombus terrestris</name>
    <name type="common">Buff-tailed bumblebee</name>
    <name type="synonym">Apis terrestris</name>
    <dbReference type="NCBI Taxonomy" id="30195"/>
    <lineage>
        <taxon>Eukaryota</taxon>
        <taxon>Metazoa</taxon>
        <taxon>Ecdysozoa</taxon>
        <taxon>Arthropoda</taxon>
        <taxon>Hexapoda</taxon>
        <taxon>Insecta</taxon>
        <taxon>Pterygota</taxon>
        <taxon>Neoptera</taxon>
        <taxon>Endopterygota</taxon>
        <taxon>Hymenoptera</taxon>
        <taxon>Apocrita</taxon>
        <taxon>Aculeata</taxon>
        <taxon>Apoidea</taxon>
        <taxon>Anthophila</taxon>
        <taxon>Apidae</taxon>
        <taxon>Bombus</taxon>
        <taxon>Bombus</taxon>
    </lineage>
</organism>
<dbReference type="PANTHER" id="PTHR46500:SF1">
    <property type="entry name" value="CILIA- AND FLAGELLA-ASSOCIATED PROTEIN 221"/>
    <property type="match status" value="1"/>
</dbReference>
<reference evidence="2" key="1">
    <citation type="submission" date="2025-08" db="UniProtKB">
        <authorList>
            <consortium name="RefSeq"/>
        </authorList>
    </citation>
    <scope>IDENTIFICATION</scope>
</reference>
<dbReference type="GO" id="GO:0097729">
    <property type="term" value="C:9+2 motile cilium"/>
    <property type="evidence" value="ECO:0007669"/>
    <property type="project" value="TreeGrafter"/>
</dbReference>
<protein>
    <submittedName>
        <fullName evidence="2">Cilia- and flagella-associated protein 221</fullName>
    </submittedName>
</protein>
<dbReference type="GeneID" id="100649232"/>
<accession>A0A9C6W9X2</accession>
<keyword evidence="2" id="KW-0966">Cell projection</keyword>
<keyword evidence="2" id="KW-0969">Cilium</keyword>
<dbReference type="KEGG" id="bter:100649232"/>
<dbReference type="RefSeq" id="XP_048267917.1">
    <property type="nucleotide sequence ID" value="XM_048411960.1"/>
</dbReference>
<name>A0A9C6W9X2_BOMTE</name>
<dbReference type="PANTHER" id="PTHR46500">
    <property type="entry name" value="CILIA- AND FLAGELLA-ASSOCIATED PROTEIN 221"/>
    <property type="match status" value="1"/>
</dbReference>
<gene>
    <name evidence="2" type="primary">LOC100649232</name>
</gene>
<evidence type="ECO:0000313" key="1">
    <source>
        <dbReference type="Proteomes" id="UP000835206"/>
    </source>
</evidence>
<evidence type="ECO:0000313" key="2">
    <source>
        <dbReference type="RefSeq" id="XP_048267917.1"/>
    </source>
</evidence>
<keyword evidence="1" id="KW-1185">Reference proteome</keyword>
<sequence length="405" mass="47990">MDMDIFDQTQYFQEKTVEITNFFVKPCPIRFLPLETHYFRFKDIYQRTWLNPGSVFKMNILFIPDENRDYNDTLKILYYNDQTTQIKIYAEMATKFSFPTIVNFGHVPLGRTVCYNIPIHSHAEKDFSFTIIPFNGGSCVDVYPRWGHIKSKQNPTIIAIIYRPLRYISMNFEIRIFISDLCKSPHIINFYAYTRPGLLRKKLETIEAKIKSKIQQKNISTTFCKGAKPISVKKNKPKYLKESTMKFTSSEKLLLKQCYFPLHTLHAVNCILNLKIRKLFNEYELKGPLGVFLSQTMEQKAQKLKEFLVKVENRYRENEQVKYHHKPKVNYGTSNASKTQIVEIKTQQEQAWNDYKDLIMTSEKCIFEQKKTKERRQRILRVSQTVALLQMPPKLRKKHLLMVEI</sequence>
<dbReference type="Proteomes" id="UP000835206">
    <property type="component" value="Chromosome 14"/>
</dbReference>
<dbReference type="AlphaFoldDB" id="A0A9C6W9X2"/>
<keyword evidence="2" id="KW-0282">Flagellum</keyword>
<dbReference type="GO" id="GO:0044458">
    <property type="term" value="P:motile cilium assembly"/>
    <property type="evidence" value="ECO:0007669"/>
    <property type="project" value="TreeGrafter"/>
</dbReference>
<proteinExistence type="predicted"/>
<dbReference type="GO" id="GO:0003341">
    <property type="term" value="P:cilium movement"/>
    <property type="evidence" value="ECO:0007669"/>
    <property type="project" value="InterPro"/>
</dbReference>